<dbReference type="SMART" id="SM00849">
    <property type="entry name" value="Lactamase_B"/>
    <property type="match status" value="1"/>
</dbReference>
<dbReference type="InterPro" id="IPR036866">
    <property type="entry name" value="RibonucZ/Hydroxyglut_hydro"/>
</dbReference>
<dbReference type="InterPro" id="IPR029228">
    <property type="entry name" value="Alkyl_sulf_dimr"/>
</dbReference>
<accession>A0A381UX43</accession>
<evidence type="ECO:0000259" key="1">
    <source>
        <dbReference type="SMART" id="SM00849"/>
    </source>
</evidence>
<reference evidence="2" key="1">
    <citation type="submission" date="2018-05" db="EMBL/GenBank/DDBJ databases">
        <authorList>
            <person name="Lanie J.A."/>
            <person name="Ng W.-L."/>
            <person name="Kazmierczak K.M."/>
            <person name="Andrzejewski T.M."/>
            <person name="Davidsen T.M."/>
            <person name="Wayne K.J."/>
            <person name="Tettelin H."/>
            <person name="Glass J.I."/>
            <person name="Rusch D."/>
            <person name="Podicherti R."/>
            <person name="Tsui H.-C.T."/>
            <person name="Winkler M.E."/>
        </authorList>
    </citation>
    <scope>NUCLEOTIDE SEQUENCE</scope>
</reference>
<proteinExistence type="predicted"/>
<dbReference type="Pfam" id="PF00753">
    <property type="entry name" value="Lactamase_B"/>
    <property type="match status" value="1"/>
</dbReference>
<evidence type="ECO:0000313" key="2">
    <source>
        <dbReference type="EMBL" id="SVA32699.1"/>
    </source>
</evidence>
<dbReference type="AlphaFoldDB" id="A0A381UX43"/>
<dbReference type="Gene3D" id="1.25.40.880">
    <property type="entry name" value="Alkyl sulfatase, dimerisation domain"/>
    <property type="match status" value="1"/>
</dbReference>
<dbReference type="InterPro" id="IPR001279">
    <property type="entry name" value="Metallo-B-lactamas"/>
</dbReference>
<dbReference type="InterPro" id="IPR052195">
    <property type="entry name" value="Bact_Alkyl/Aryl-Sulfatase"/>
</dbReference>
<protein>
    <recommendedName>
        <fullName evidence="1">Metallo-beta-lactamase domain-containing protein</fullName>
    </recommendedName>
</protein>
<dbReference type="Pfam" id="PF14863">
    <property type="entry name" value="Alkyl_sulf_dimr"/>
    <property type="match status" value="1"/>
</dbReference>
<gene>
    <name evidence="2" type="ORF">METZ01_LOCUS85553</name>
</gene>
<sequence length="417" mass="45438">MALDRTLRGDLAGVDLGDGFHVLPGQGNALVADTDVGLVLVDAGSLPAAPAMIEHLRSVTESPLHAICYSHGHLGYNAAVGAWQAHAAERGEPQPRLIAHENLLRRYARYRETLDLQARMASVQFPSREGASWRRMLPAFEMTDPTETFADALTVVTGSRTVELLWAPSETDDAIAVWYPDDGLLYGGPATPGDAIPNIGTPLRTQRFTIRWAETLDALAALGAETLVTEFGPVVRGADQVCQRLSRTAEALRWLRREVVERMNRGMGEGEVLADLEYPSELFDEPWMTPNYGCPDYIARDLFREESGWWDRNPTTLHPASPGEAAAVVLSAIGDPDVVLERARSLAEAGETQLALHVVDLLALADGDDPVVVAARGLKAELCRTRADEVRPYVSRAAYRSSARLLDGGSTSWQQLP</sequence>
<feature type="domain" description="Metallo-beta-lactamase" evidence="1">
    <location>
        <begin position="26"/>
        <end position="231"/>
    </location>
</feature>
<dbReference type="EMBL" id="UINC01007327">
    <property type="protein sequence ID" value="SVA32699.1"/>
    <property type="molecule type" value="Genomic_DNA"/>
</dbReference>
<dbReference type="GO" id="GO:0046983">
    <property type="term" value="F:protein dimerization activity"/>
    <property type="evidence" value="ECO:0007669"/>
    <property type="project" value="InterPro"/>
</dbReference>
<dbReference type="SUPFAM" id="SSF56281">
    <property type="entry name" value="Metallo-hydrolase/oxidoreductase"/>
    <property type="match status" value="1"/>
</dbReference>
<organism evidence="2">
    <name type="scientific">marine metagenome</name>
    <dbReference type="NCBI Taxonomy" id="408172"/>
    <lineage>
        <taxon>unclassified sequences</taxon>
        <taxon>metagenomes</taxon>
        <taxon>ecological metagenomes</taxon>
    </lineage>
</organism>
<name>A0A381UX43_9ZZZZ</name>
<dbReference type="InterPro" id="IPR038536">
    <property type="entry name" value="Alkyl/aryl-sulf_dimr_sf"/>
</dbReference>
<dbReference type="Gene3D" id="3.60.15.10">
    <property type="entry name" value="Ribonuclease Z/Hydroxyacylglutathione hydrolase-like"/>
    <property type="match status" value="1"/>
</dbReference>
<dbReference type="PANTHER" id="PTHR43223">
    <property type="entry name" value="ALKYL/ARYL-SULFATASE"/>
    <property type="match status" value="1"/>
</dbReference>
<dbReference type="PANTHER" id="PTHR43223:SF2">
    <property type="entry name" value="METALLO-BETA-LACTAMASE DOMAIN-CONTAINING PROTEIN"/>
    <property type="match status" value="1"/>
</dbReference>